<accession>A0A8B6DGG1</accession>
<reference evidence="2" key="1">
    <citation type="submission" date="2018-11" db="EMBL/GenBank/DDBJ databases">
        <authorList>
            <person name="Alioto T."/>
            <person name="Alioto T."/>
        </authorList>
    </citation>
    <scope>NUCLEOTIDE SEQUENCE</scope>
</reference>
<comment type="caution">
    <text evidence="2">The sequence shown here is derived from an EMBL/GenBank/DDBJ whole genome shotgun (WGS) entry which is preliminary data.</text>
</comment>
<keyword evidence="1" id="KW-0732">Signal</keyword>
<dbReference type="Proteomes" id="UP000596742">
    <property type="component" value="Unassembled WGS sequence"/>
</dbReference>
<evidence type="ECO:0000313" key="3">
    <source>
        <dbReference type="Proteomes" id="UP000596742"/>
    </source>
</evidence>
<keyword evidence="3" id="KW-1185">Reference proteome</keyword>
<organism evidence="2 3">
    <name type="scientific">Mytilus galloprovincialis</name>
    <name type="common">Mediterranean mussel</name>
    <dbReference type="NCBI Taxonomy" id="29158"/>
    <lineage>
        <taxon>Eukaryota</taxon>
        <taxon>Metazoa</taxon>
        <taxon>Spiralia</taxon>
        <taxon>Lophotrochozoa</taxon>
        <taxon>Mollusca</taxon>
        <taxon>Bivalvia</taxon>
        <taxon>Autobranchia</taxon>
        <taxon>Pteriomorphia</taxon>
        <taxon>Mytilida</taxon>
        <taxon>Mytiloidea</taxon>
        <taxon>Mytilidae</taxon>
        <taxon>Mytilinae</taxon>
        <taxon>Mytilus</taxon>
    </lineage>
</organism>
<proteinExistence type="predicted"/>
<name>A0A8B6DGG1_MYTGA</name>
<sequence>MSDILRGRISLNTSTETRMKFVIVAVVVALCLAGESAANHYNNYQNNCDCNRCDKTLRVYPCAYQNCHDACARIGCHGVHKCLNNYQCCCTCTGTH</sequence>
<feature type="chain" id="PRO_5032562628" evidence="1">
    <location>
        <begin position="39"/>
        <end position="96"/>
    </location>
</feature>
<evidence type="ECO:0000313" key="2">
    <source>
        <dbReference type="EMBL" id="VDI18146.1"/>
    </source>
</evidence>
<gene>
    <name evidence="2" type="ORF">MGAL_10B034879</name>
</gene>
<dbReference type="EMBL" id="UYJE01003298">
    <property type="protein sequence ID" value="VDI18146.1"/>
    <property type="molecule type" value="Genomic_DNA"/>
</dbReference>
<evidence type="ECO:0000256" key="1">
    <source>
        <dbReference type="SAM" id="SignalP"/>
    </source>
</evidence>
<dbReference type="AlphaFoldDB" id="A0A8B6DGG1"/>
<feature type="signal peptide" evidence="1">
    <location>
        <begin position="1"/>
        <end position="38"/>
    </location>
</feature>
<protein>
    <submittedName>
        <fullName evidence="2">Uncharacterized protein</fullName>
    </submittedName>
</protein>